<evidence type="ECO:0000313" key="1">
    <source>
        <dbReference type="EMBL" id="EDL82719.1"/>
    </source>
</evidence>
<protein>
    <submittedName>
        <fullName evidence="1">RCG57170</fullName>
    </submittedName>
</protein>
<dbReference type="EMBL" id="DS030587">
    <property type="protein sequence ID" value="EDL82719.1"/>
    <property type="molecule type" value="Genomic_DNA"/>
</dbReference>
<reference evidence="2" key="1">
    <citation type="submission" date="2005-06" db="EMBL/GenBank/DDBJ databases">
        <authorList>
            <person name="Mural R.J."/>
            <person name="Li P.W."/>
            <person name="Adams M.D."/>
            <person name="Amanatides P.G."/>
            <person name="Baden-Tillson H."/>
            <person name="Barnstead M."/>
            <person name="Chin S.H."/>
            <person name="Dew I."/>
            <person name="Evans C.A."/>
            <person name="Ferriera S."/>
            <person name="Flanigan M."/>
            <person name="Fosler C."/>
            <person name="Glodek A."/>
            <person name="Gu Z."/>
            <person name="Holt R.A."/>
            <person name="Jennings D."/>
            <person name="Kraft C.L."/>
            <person name="Lu F."/>
            <person name="Nguyen T."/>
            <person name="Nusskern D.R."/>
            <person name="Pfannkoch C.M."/>
            <person name="Sitter C."/>
            <person name="Sutton G.G."/>
            <person name="Venter J.C."/>
            <person name="Wang Z."/>
            <person name="Woodage T."/>
            <person name="Zheng X.H."/>
            <person name="Zhong F."/>
        </authorList>
    </citation>
    <scope>NUCLEOTIDE SEQUENCE [LARGE SCALE GENOMIC DNA]</scope>
    <source>
        <strain>BN</strain>
        <strain evidence="2">Sprague-Dawley</strain>
    </source>
</reference>
<sequence length="12" mass="1312">MCNISVKPLGYS</sequence>
<evidence type="ECO:0000313" key="2">
    <source>
        <dbReference type="Proteomes" id="UP000234681"/>
    </source>
</evidence>
<proteinExistence type="predicted"/>
<name>A6MGR6_RAT</name>
<organism evidence="1 2">
    <name type="scientific">Rattus norvegicus</name>
    <name type="common">Rat</name>
    <dbReference type="NCBI Taxonomy" id="10116"/>
    <lineage>
        <taxon>Eukaryota</taxon>
        <taxon>Metazoa</taxon>
        <taxon>Chordata</taxon>
        <taxon>Craniata</taxon>
        <taxon>Vertebrata</taxon>
        <taxon>Euteleostomi</taxon>
        <taxon>Mammalia</taxon>
        <taxon>Eutheria</taxon>
        <taxon>Euarchontoglires</taxon>
        <taxon>Glires</taxon>
        <taxon>Rodentia</taxon>
        <taxon>Myomorpha</taxon>
        <taxon>Muroidea</taxon>
        <taxon>Muridae</taxon>
        <taxon>Murinae</taxon>
        <taxon>Rattus</taxon>
    </lineage>
</organism>
<dbReference type="Proteomes" id="UP000234681">
    <property type="component" value="Unassembled WGS sequence"/>
</dbReference>
<accession>A6MGR6</accession>
<gene>
    <name evidence="1" type="ORF">rCG_57170</name>
</gene>